<keyword evidence="1" id="KW-0645">Protease</keyword>
<dbReference type="AlphaFoldDB" id="A0A225V4P1"/>
<gene>
    <name evidence="1" type="ORF">PHMEG_00029265</name>
</gene>
<dbReference type="OrthoDB" id="84413at2759"/>
<proteinExistence type="predicted"/>
<dbReference type="GO" id="GO:0006508">
    <property type="term" value="P:proteolysis"/>
    <property type="evidence" value="ECO:0007669"/>
    <property type="project" value="UniProtKB-KW"/>
</dbReference>
<evidence type="ECO:0000313" key="2">
    <source>
        <dbReference type="Proteomes" id="UP000198211"/>
    </source>
</evidence>
<name>A0A225V4P1_9STRA</name>
<keyword evidence="2" id="KW-1185">Reference proteome</keyword>
<accession>A0A225V4P1</accession>
<sequence length="250" mass="27997">MHPGRILQPAASVVRPSEARGYAPAHGREDVKLGRSLAWKPVRDERSMSVYAYVTKRSREGVRKRKATLNDNTCETEAIRTAHERVPRVAAIRHPGERRGYWKLFAPDKWYKQAKIHGKLNSAEVSILDTTFAREVGCLIDTSVTQECVGIRDETYFTVDKTRIKITLAGGLVYYADLWVGDLVGQHAILGMDFMVPAGVRVDAADGTACLPDEVRIQLIGRLPLYGSKMRAVNVPSLTRIATETRMTYR</sequence>
<keyword evidence="1" id="KW-0378">Hydrolase</keyword>
<dbReference type="EMBL" id="NBNE01008246">
    <property type="protein sequence ID" value="OWY99696.1"/>
    <property type="molecule type" value="Genomic_DNA"/>
</dbReference>
<dbReference type="InterPro" id="IPR021109">
    <property type="entry name" value="Peptidase_aspartic_dom_sf"/>
</dbReference>
<comment type="caution">
    <text evidence="1">The sequence shown here is derived from an EMBL/GenBank/DDBJ whole genome shotgun (WGS) entry which is preliminary data.</text>
</comment>
<dbReference type="Proteomes" id="UP000198211">
    <property type="component" value="Unassembled WGS sequence"/>
</dbReference>
<dbReference type="GO" id="GO:0008233">
    <property type="term" value="F:peptidase activity"/>
    <property type="evidence" value="ECO:0007669"/>
    <property type="project" value="UniProtKB-KW"/>
</dbReference>
<dbReference type="Gene3D" id="2.40.70.10">
    <property type="entry name" value="Acid Proteases"/>
    <property type="match status" value="1"/>
</dbReference>
<protein>
    <submittedName>
        <fullName evidence="1">Eukaryotic/viral aspartic protease</fullName>
    </submittedName>
</protein>
<reference evidence="2" key="1">
    <citation type="submission" date="2017-03" db="EMBL/GenBank/DDBJ databases">
        <title>Phytopthora megakarya and P. palmivora, two closely related causual agents of cacao black pod achieved similar genome size and gene model numbers by different mechanisms.</title>
        <authorList>
            <person name="Ali S."/>
            <person name="Shao J."/>
            <person name="Larry D.J."/>
            <person name="Kronmiller B."/>
            <person name="Shen D."/>
            <person name="Strem M.D."/>
            <person name="Melnick R.L."/>
            <person name="Guiltinan M.J."/>
            <person name="Tyler B.M."/>
            <person name="Meinhardt L.W."/>
            <person name="Bailey B.A."/>
        </authorList>
    </citation>
    <scope>NUCLEOTIDE SEQUENCE [LARGE SCALE GENOMIC DNA]</scope>
    <source>
        <strain evidence="2">zdho120</strain>
    </source>
</reference>
<organism evidence="1 2">
    <name type="scientific">Phytophthora megakarya</name>
    <dbReference type="NCBI Taxonomy" id="4795"/>
    <lineage>
        <taxon>Eukaryota</taxon>
        <taxon>Sar</taxon>
        <taxon>Stramenopiles</taxon>
        <taxon>Oomycota</taxon>
        <taxon>Peronosporomycetes</taxon>
        <taxon>Peronosporales</taxon>
        <taxon>Peronosporaceae</taxon>
        <taxon>Phytophthora</taxon>
    </lineage>
</organism>
<evidence type="ECO:0000313" key="1">
    <source>
        <dbReference type="EMBL" id="OWY99696.1"/>
    </source>
</evidence>